<dbReference type="EMBL" id="NSIT01000188">
    <property type="protein sequence ID" value="PJE78406.1"/>
    <property type="molecule type" value="Genomic_DNA"/>
</dbReference>
<proteinExistence type="predicted"/>
<organism evidence="3">
    <name type="scientific">invertebrate metagenome</name>
    <dbReference type="NCBI Taxonomy" id="1711999"/>
    <lineage>
        <taxon>unclassified sequences</taxon>
        <taxon>metagenomes</taxon>
        <taxon>organismal metagenomes</taxon>
    </lineage>
</organism>
<dbReference type="Pfam" id="PF22938">
    <property type="entry name" value="Integrase_p58_C"/>
    <property type="match status" value="1"/>
</dbReference>
<dbReference type="InterPro" id="IPR043128">
    <property type="entry name" value="Rev_trsase/Diguanyl_cyclase"/>
</dbReference>
<evidence type="ECO:0000259" key="2">
    <source>
        <dbReference type="PROSITE" id="PS50994"/>
    </source>
</evidence>
<dbReference type="FunFam" id="3.30.70.270:FF:000041">
    <property type="entry name" value="Uncharacterized protein"/>
    <property type="match status" value="1"/>
</dbReference>
<comment type="caution">
    <text evidence="3">The sequence shown here is derived from an EMBL/GenBank/DDBJ whole genome shotgun (WGS) entry which is preliminary data.</text>
</comment>
<dbReference type="SUPFAM" id="SSF53098">
    <property type="entry name" value="Ribonuclease H-like"/>
    <property type="match status" value="1"/>
</dbReference>
<dbReference type="InterPro" id="IPR050951">
    <property type="entry name" value="Retrovirus_Pol_polyprotein"/>
</dbReference>
<dbReference type="FunFam" id="3.10.20.370:FF:000001">
    <property type="entry name" value="Retrovirus-related Pol polyprotein from transposon 17.6-like protein"/>
    <property type="match status" value="1"/>
</dbReference>
<dbReference type="InterPro" id="IPR041577">
    <property type="entry name" value="RT_RNaseH_2"/>
</dbReference>
<dbReference type="Pfam" id="PF17921">
    <property type="entry name" value="Integrase_H2C2"/>
    <property type="match status" value="1"/>
</dbReference>
<dbReference type="PROSITE" id="PS50994">
    <property type="entry name" value="INTEGRASE"/>
    <property type="match status" value="1"/>
</dbReference>
<dbReference type="GO" id="GO:0015074">
    <property type="term" value="P:DNA integration"/>
    <property type="evidence" value="ECO:0007669"/>
    <property type="project" value="InterPro"/>
</dbReference>
<dbReference type="InterPro" id="IPR043502">
    <property type="entry name" value="DNA/RNA_pol_sf"/>
</dbReference>
<dbReference type="AlphaFoldDB" id="A0A2H9T5C1"/>
<feature type="domain" description="Integrase catalytic" evidence="2">
    <location>
        <begin position="418"/>
        <end position="577"/>
    </location>
</feature>
<dbReference type="InterPro" id="IPR054465">
    <property type="entry name" value="Integrase_p58-like_C"/>
</dbReference>
<dbReference type="InterPro" id="IPR001584">
    <property type="entry name" value="Integrase_cat-core"/>
</dbReference>
<dbReference type="GO" id="GO:0003824">
    <property type="term" value="F:catalytic activity"/>
    <property type="evidence" value="ECO:0007669"/>
    <property type="project" value="UniProtKB-KW"/>
</dbReference>
<dbReference type="FunFam" id="3.30.420.10:FF:000032">
    <property type="entry name" value="Retrovirus-related Pol polyprotein from transposon 297-like Protein"/>
    <property type="match status" value="1"/>
</dbReference>
<protein>
    <recommendedName>
        <fullName evidence="2">Integrase catalytic domain-containing protein</fullName>
    </recommendedName>
</protein>
<evidence type="ECO:0000256" key="1">
    <source>
        <dbReference type="ARBA" id="ARBA00023268"/>
    </source>
</evidence>
<dbReference type="InterPro" id="IPR036397">
    <property type="entry name" value="RNaseH_sf"/>
</dbReference>
<dbReference type="Pfam" id="PF17919">
    <property type="entry name" value="RT_RNaseH_2"/>
    <property type="match status" value="1"/>
</dbReference>
<evidence type="ECO:0000313" key="3">
    <source>
        <dbReference type="EMBL" id="PJE78406.1"/>
    </source>
</evidence>
<keyword evidence="1" id="KW-0511">Multifunctional enzyme</keyword>
<dbReference type="Pfam" id="PF00665">
    <property type="entry name" value="rve"/>
    <property type="match status" value="1"/>
</dbReference>
<dbReference type="Gene3D" id="3.30.420.10">
    <property type="entry name" value="Ribonuclease H-like superfamily/Ribonuclease H"/>
    <property type="match status" value="1"/>
</dbReference>
<dbReference type="SUPFAM" id="SSF56672">
    <property type="entry name" value="DNA/RNA polymerases"/>
    <property type="match status" value="1"/>
</dbReference>
<dbReference type="FunFam" id="1.10.340.70:FF:000001">
    <property type="entry name" value="Retrovirus-related Pol polyprotein from transposon gypsy-like Protein"/>
    <property type="match status" value="1"/>
</dbReference>
<dbReference type="Gene3D" id="3.30.70.270">
    <property type="match status" value="1"/>
</dbReference>
<dbReference type="PANTHER" id="PTHR37984:SF5">
    <property type="entry name" value="PROTEIN NYNRIN-LIKE"/>
    <property type="match status" value="1"/>
</dbReference>
<dbReference type="Gene3D" id="1.10.340.70">
    <property type="match status" value="1"/>
</dbReference>
<dbReference type="Gene3D" id="3.10.20.370">
    <property type="match status" value="1"/>
</dbReference>
<accession>A0A2H9T5C1</accession>
<dbReference type="CDD" id="cd09274">
    <property type="entry name" value="RNase_HI_RT_Ty3"/>
    <property type="match status" value="1"/>
</dbReference>
<dbReference type="InterPro" id="IPR041588">
    <property type="entry name" value="Integrase_H2C2"/>
</dbReference>
<gene>
    <name evidence="3" type="ORF">CI610_02659</name>
</gene>
<name>A0A2H9T5C1_9ZZZZ</name>
<dbReference type="PANTHER" id="PTHR37984">
    <property type="entry name" value="PROTEIN CBG26694"/>
    <property type="match status" value="1"/>
</dbReference>
<dbReference type="InterPro" id="IPR012337">
    <property type="entry name" value="RNaseH-like_sf"/>
</dbReference>
<dbReference type="GO" id="GO:0003676">
    <property type="term" value="F:nucleic acid binding"/>
    <property type="evidence" value="ECO:0007669"/>
    <property type="project" value="InterPro"/>
</dbReference>
<sequence length="755" mass="87701">MKLKAKKCHLFRKQVLFLGYIVSADGISTDPEKVKAVRDWPLPVTQTDVRSFLGLCSYYRRFIHKFAEIAKPLHQLTEKGTAFTWTEGCQDAFDRLKKCLTTAPILAYPDFTKPFILDTDASQFAVGGVLSQCIDGKEHVIAYSSRALSKSERKYCVTRKELLAMVYCINQYRPYLYKHKCLVRTDHSALKWLMRFKEPEGQLARWLEVISTYDLDIQHRAGKLHQNADAMSRIPCHQCGFYEDWERDQEGKQVLVRTAQKDDKSNIAVDKQEDETNALQKQQLADSDVKLVADWVKNGIKPNSDSVRRRSTVVRSLVAQWDQLTIENGLLCRSWVNQSKQKKCQVVIPYGERRNILEMCHDSRTSGHLGVHKTLSRVRQRFYWPGLQRDVRQYIAGCKHCTCRKECAKRRAPMQIEPTAYPMERLATDILGPLPESRNGNRYILVVSDYFSKWTEAFAMPNMEASTVAELIVEEVIVRFGVPNTIHSDQGRQYESRLFHEMCLLLGIKKTRTTPYHPKSDDMVERFNRTLASMLSAYVHDCQDDWDEHLPYVMMAYRSTEQESTGFTPNMLMLGREVSTSVDLFYDVPSESKPVFHSQWAWELRDRLVTAHRVARENLEGAMLRQKHYHDLKLKWDHYEKGELVYVFFPQRKVGRTPKLMSFWQGPFRIIDKVSDVIYKVISDETKKEHVIHVDRMRRCQAQILKGESETPAGPDVIEADGNTVELDVDYIPDLPESTKGRVRRRPVWMTDYVL</sequence>
<reference evidence="3" key="1">
    <citation type="journal article" date="2017" name="Appl. Environ. Microbiol.">
        <title>Molecular characterization of an Endozoicomonas-like organism causing infection in king scallop Pecten maximus L.</title>
        <authorList>
            <person name="Cano I."/>
            <person name="van Aerle R."/>
            <person name="Ross S."/>
            <person name="Verner-Jeffreys D.W."/>
            <person name="Paley R.K."/>
            <person name="Rimmer G."/>
            <person name="Ryder D."/>
            <person name="Hooper P."/>
            <person name="Stone D."/>
            <person name="Feist S.W."/>
        </authorList>
    </citation>
    <scope>NUCLEOTIDE SEQUENCE</scope>
</reference>